<protein>
    <submittedName>
        <fullName evidence="3">Zinc transporter 5</fullName>
    </submittedName>
</protein>
<evidence type="ECO:0000313" key="3">
    <source>
        <dbReference type="EMBL" id="ODM90604.1"/>
    </source>
</evidence>
<keyword evidence="2" id="KW-0812">Transmembrane</keyword>
<evidence type="ECO:0000256" key="1">
    <source>
        <dbReference type="SAM" id="MobiDB-lite"/>
    </source>
</evidence>
<gene>
    <name evidence="3" type="ORF">Ocin01_16079</name>
</gene>
<dbReference type="Proteomes" id="UP000094527">
    <property type="component" value="Unassembled WGS sequence"/>
</dbReference>
<sequence length="286" mass="31481">MLVGAPPIGSADDASKNMTPKYPRGRHDKSKTPWFYGLLICCKSFSALSTFFLFDFLRNGERSPPTGAVFGNWSLLIQTLSVVQILSGIIYIVVQKPFSNWKSAKLSKKECLRIFRHAVISIIFMLVWMSGLQLCGPFRTVIIASHYNFVLAGILSGFFISKTGAKLRGGVLFATGILMLLLFDNGDSTKKDIPGRPTKSPESDVEQSFLSASSVGILILVLCLFYKMGFEAFAKNLAVDLGGSKRLHALSTLASGLILLLMYFVDLMSGSDMIPFWSNVFTLLFT</sequence>
<feature type="non-terminal residue" evidence="3">
    <location>
        <position position="286"/>
    </location>
</feature>
<organism evidence="3 4">
    <name type="scientific">Orchesella cincta</name>
    <name type="common">Springtail</name>
    <name type="synonym">Podura cincta</name>
    <dbReference type="NCBI Taxonomy" id="48709"/>
    <lineage>
        <taxon>Eukaryota</taxon>
        <taxon>Metazoa</taxon>
        <taxon>Ecdysozoa</taxon>
        <taxon>Arthropoda</taxon>
        <taxon>Hexapoda</taxon>
        <taxon>Collembola</taxon>
        <taxon>Entomobryomorpha</taxon>
        <taxon>Entomobryoidea</taxon>
        <taxon>Orchesellidae</taxon>
        <taxon>Orchesellinae</taxon>
        <taxon>Orchesella</taxon>
    </lineage>
</organism>
<feature type="transmembrane region" description="Helical" evidence="2">
    <location>
        <begin position="140"/>
        <end position="160"/>
    </location>
</feature>
<feature type="transmembrane region" description="Helical" evidence="2">
    <location>
        <begin position="34"/>
        <end position="54"/>
    </location>
</feature>
<feature type="transmembrane region" description="Helical" evidence="2">
    <location>
        <begin position="247"/>
        <end position="265"/>
    </location>
</feature>
<feature type="transmembrane region" description="Helical" evidence="2">
    <location>
        <begin position="208"/>
        <end position="226"/>
    </location>
</feature>
<keyword evidence="2" id="KW-0472">Membrane</keyword>
<evidence type="ECO:0000256" key="2">
    <source>
        <dbReference type="SAM" id="Phobius"/>
    </source>
</evidence>
<evidence type="ECO:0000313" key="4">
    <source>
        <dbReference type="Proteomes" id="UP000094527"/>
    </source>
</evidence>
<dbReference type="STRING" id="48709.A0A1D2MCJ3"/>
<feature type="transmembrane region" description="Helical" evidence="2">
    <location>
        <begin position="114"/>
        <end position="134"/>
    </location>
</feature>
<feature type="region of interest" description="Disordered" evidence="1">
    <location>
        <begin position="1"/>
        <end position="26"/>
    </location>
</feature>
<dbReference type="OrthoDB" id="78669at2759"/>
<keyword evidence="4" id="KW-1185">Reference proteome</keyword>
<proteinExistence type="predicted"/>
<reference evidence="3 4" key="1">
    <citation type="journal article" date="2016" name="Genome Biol. Evol.">
        <title>Gene Family Evolution Reflects Adaptation to Soil Environmental Stressors in the Genome of the Collembolan Orchesella cincta.</title>
        <authorList>
            <person name="Faddeeva-Vakhrusheva A."/>
            <person name="Derks M.F."/>
            <person name="Anvar S.Y."/>
            <person name="Agamennone V."/>
            <person name="Suring W."/>
            <person name="Smit S."/>
            <person name="van Straalen N.M."/>
            <person name="Roelofs D."/>
        </authorList>
    </citation>
    <scope>NUCLEOTIDE SEQUENCE [LARGE SCALE GENOMIC DNA]</scope>
    <source>
        <tissue evidence="3">Mixed pool</tissue>
    </source>
</reference>
<dbReference type="AlphaFoldDB" id="A0A1D2MCJ3"/>
<comment type="caution">
    <text evidence="3">The sequence shown here is derived from an EMBL/GenBank/DDBJ whole genome shotgun (WGS) entry which is preliminary data.</text>
</comment>
<dbReference type="EMBL" id="LJIJ01001885">
    <property type="protein sequence ID" value="ODM90604.1"/>
    <property type="molecule type" value="Genomic_DNA"/>
</dbReference>
<name>A0A1D2MCJ3_ORCCI</name>
<accession>A0A1D2MCJ3</accession>
<feature type="transmembrane region" description="Helical" evidence="2">
    <location>
        <begin position="167"/>
        <end position="183"/>
    </location>
</feature>
<keyword evidence="2" id="KW-1133">Transmembrane helix</keyword>
<feature type="transmembrane region" description="Helical" evidence="2">
    <location>
        <begin position="74"/>
        <end position="94"/>
    </location>
</feature>